<proteinExistence type="predicted"/>
<organism evidence="1 2">
    <name type="scientific">Actinoplanes italicus</name>
    <dbReference type="NCBI Taxonomy" id="113567"/>
    <lineage>
        <taxon>Bacteria</taxon>
        <taxon>Bacillati</taxon>
        <taxon>Actinomycetota</taxon>
        <taxon>Actinomycetes</taxon>
        <taxon>Micromonosporales</taxon>
        <taxon>Micromonosporaceae</taxon>
        <taxon>Actinoplanes</taxon>
    </lineage>
</organism>
<keyword evidence="2" id="KW-1185">Reference proteome</keyword>
<sequence length="297" mass="31563">MPRAYALRIGSLPSGVAAPTAAYTVGTQVGVPTGTSLTTTAGSSLPAHDATEVVTLTHPITGATADLTVRVWRRRRFTGAPSIQPGVGEHFMFDECAFEVSNSSWALDLNTGGAVANQMAPLYVLRRCTLNGNDTTERVLGGHFVWLQECHITGGSDAWQGGAWSVAERCNIIAGTDTRNPDPHSDGFQMTDTGGLTLHRCWISAGTTPGQNAALRLGTEFGAVDNFVDVFYCGLDRGGYVVQCDGADNPGGIGPVRFRGNRWTADAWFYGPTDFVDTTVTEWTNNFTTAGTPVAQP</sequence>
<evidence type="ECO:0000313" key="1">
    <source>
        <dbReference type="EMBL" id="PRX07362.1"/>
    </source>
</evidence>
<dbReference type="InterPro" id="IPR011050">
    <property type="entry name" value="Pectin_lyase_fold/virulence"/>
</dbReference>
<comment type="caution">
    <text evidence="1">The sequence shown here is derived from an EMBL/GenBank/DDBJ whole genome shotgun (WGS) entry which is preliminary data.</text>
</comment>
<reference evidence="1 2" key="1">
    <citation type="submission" date="2018-03" db="EMBL/GenBank/DDBJ databases">
        <title>Genomic Encyclopedia of Archaeal and Bacterial Type Strains, Phase II (KMG-II): from individual species to whole genera.</title>
        <authorList>
            <person name="Goeker M."/>
        </authorList>
    </citation>
    <scope>NUCLEOTIDE SEQUENCE [LARGE SCALE GENOMIC DNA]</scope>
    <source>
        <strain evidence="1 2">DSM 43146</strain>
    </source>
</reference>
<name>A0A2T0JIU1_9ACTN</name>
<dbReference type="AlphaFoldDB" id="A0A2T0JIU1"/>
<dbReference type="RefSeq" id="WP_106330928.1">
    <property type="nucleotide sequence ID" value="NZ_BOMO01000163.1"/>
</dbReference>
<evidence type="ECO:0008006" key="3">
    <source>
        <dbReference type="Google" id="ProtNLM"/>
    </source>
</evidence>
<dbReference type="SUPFAM" id="SSF51126">
    <property type="entry name" value="Pectin lyase-like"/>
    <property type="match status" value="1"/>
</dbReference>
<dbReference type="OrthoDB" id="505641at2"/>
<gene>
    <name evidence="1" type="ORF">CLV67_14237</name>
</gene>
<protein>
    <recommendedName>
        <fullName evidence="3">Pectinesterase</fullName>
    </recommendedName>
</protein>
<accession>A0A2T0JIU1</accession>
<dbReference type="Gene3D" id="2.160.20.10">
    <property type="entry name" value="Single-stranded right-handed beta-helix, Pectin lyase-like"/>
    <property type="match status" value="1"/>
</dbReference>
<dbReference type="EMBL" id="PVMZ01000042">
    <property type="protein sequence ID" value="PRX07362.1"/>
    <property type="molecule type" value="Genomic_DNA"/>
</dbReference>
<dbReference type="InterPro" id="IPR012334">
    <property type="entry name" value="Pectin_lyas_fold"/>
</dbReference>
<evidence type="ECO:0000313" key="2">
    <source>
        <dbReference type="Proteomes" id="UP000239415"/>
    </source>
</evidence>
<dbReference type="Proteomes" id="UP000239415">
    <property type="component" value="Unassembled WGS sequence"/>
</dbReference>